<dbReference type="NCBIfam" id="TIGR02284">
    <property type="entry name" value="PA2169 family four-helix-bundle protein"/>
    <property type="match status" value="1"/>
</dbReference>
<feature type="domain" description="DUF2383" evidence="2">
    <location>
        <begin position="32"/>
        <end position="139"/>
    </location>
</feature>
<feature type="region of interest" description="Disordered" evidence="1">
    <location>
        <begin position="1"/>
        <end position="24"/>
    </location>
</feature>
<dbReference type="AlphaFoldDB" id="A0A918TH53"/>
<dbReference type="SUPFAM" id="SSF47240">
    <property type="entry name" value="Ferritin-like"/>
    <property type="match status" value="1"/>
</dbReference>
<dbReference type="Gene3D" id="1.20.1260.10">
    <property type="match status" value="1"/>
</dbReference>
<accession>A0A918TH53</accession>
<sequence>MNMRPDNQSHLVIPPMGAGPAIAREPNPEEQITDYLQQLYTRAMDAIEGYKHAAILTDNPELTLFFVANAEQREQFALELEGHLRQRGIEPDDGSSITGKLHQTWMAVVSKFSGDETGLLDECERGEEAAINDYEEALSSFQLPTDVVATVERQRDQLREELRNLKTLQIVAVG</sequence>
<dbReference type="InterPro" id="IPR012347">
    <property type="entry name" value="Ferritin-like"/>
</dbReference>
<reference evidence="3" key="1">
    <citation type="journal article" date="2014" name="Int. J. Syst. Evol. Microbiol.">
        <title>Complete genome sequence of Corynebacterium casei LMG S-19264T (=DSM 44701T), isolated from a smear-ripened cheese.</title>
        <authorList>
            <consortium name="US DOE Joint Genome Institute (JGI-PGF)"/>
            <person name="Walter F."/>
            <person name="Albersmeier A."/>
            <person name="Kalinowski J."/>
            <person name="Ruckert C."/>
        </authorList>
    </citation>
    <scope>NUCLEOTIDE SEQUENCE</scope>
    <source>
        <strain evidence="3">KCTC 12988</strain>
    </source>
</reference>
<evidence type="ECO:0000256" key="1">
    <source>
        <dbReference type="SAM" id="MobiDB-lite"/>
    </source>
</evidence>
<evidence type="ECO:0000313" key="3">
    <source>
        <dbReference type="EMBL" id="GHC41478.1"/>
    </source>
</evidence>
<dbReference type="RefSeq" id="WP_189566642.1">
    <property type="nucleotide sequence ID" value="NZ_BMXI01000001.1"/>
</dbReference>
<evidence type="ECO:0000259" key="2">
    <source>
        <dbReference type="Pfam" id="PF09537"/>
    </source>
</evidence>
<proteinExistence type="predicted"/>
<reference evidence="3" key="2">
    <citation type="submission" date="2020-09" db="EMBL/GenBank/DDBJ databases">
        <authorList>
            <person name="Sun Q."/>
            <person name="Kim S."/>
        </authorList>
    </citation>
    <scope>NUCLEOTIDE SEQUENCE</scope>
    <source>
        <strain evidence="3">KCTC 12988</strain>
    </source>
</reference>
<feature type="compositionally biased region" description="Polar residues" evidence="1">
    <location>
        <begin position="1"/>
        <end position="10"/>
    </location>
</feature>
<organism evidence="3 4">
    <name type="scientific">Roseibacillus persicicus</name>
    <dbReference type="NCBI Taxonomy" id="454148"/>
    <lineage>
        <taxon>Bacteria</taxon>
        <taxon>Pseudomonadati</taxon>
        <taxon>Verrucomicrobiota</taxon>
        <taxon>Verrucomicrobiia</taxon>
        <taxon>Verrucomicrobiales</taxon>
        <taxon>Verrucomicrobiaceae</taxon>
        <taxon>Roseibacillus</taxon>
    </lineage>
</organism>
<keyword evidence="4" id="KW-1185">Reference proteome</keyword>
<gene>
    <name evidence="3" type="ORF">GCM10007100_02820</name>
</gene>
<protein>
    <recommendedName>
        <fullName evidence="2">DUF2383 domain-containing protein</fullName>
    </recommendedName>
</protein>
<dbReference type="Proteomes" id="UP000644507">
    <property type="component" value="Unassembled WGS sequence"/>
</dbReference>
<name>A0A918TH53_9BACT</name>
<dbReference type="InterPro" id="IPR009078">
    <property type="entry name" value="Ferritin-like_SF"/>
</dbReference>
<comment type="caution">
    <text evidence="3">The sequence shown here is derived from an EMBL/GenBank/DDBJ whole genome shotgun (WGS) entry which is preliminary data.</text>
</comment>
<dbReference type="InterPro" id="IPR019052">
    <property type="entry name" value="DUF2383"/>
</dbReference>
<evidence type="ECO:0000313" key="4">
    <source>
        <dbReference type="Proteomes" id="UP000644507"/>
    </source>
</evidence>
<dbReference type="InterPro" id="IPR011971">
    <property type="entry name" value="CHP02284"/>
</dbReference>
<dbReference type="EMBL" id="BMXI01000001">
    <property type="protein sequence ID" value="GHC41478.1"/>
    <property type="molecule type" value="Genomic_DNA"/>
</dbReference>
<dbReference type="Pfam" id="PF09537">
    <property type="entry name" value="DUF2383"/>
    <property type="match status" value="1"/>
</dbReference>